<accession>A0A233V264</accession>
<evidence type="ECO:0000259" key="3">
    <source>
        <dbReference type="Pfam" id="PF07804"/>
    </source>
</evidence>
<dbReference type="EMBL" id="NDYC01000044">
    <property type="protein sequence ID" value="OXZ26492.1"/>
    <property type="molecule type" value="Genomic_DNA"/>
</dbReference>
<protein>
    <recommendedName>
        <fullName evidence="3">HipA-like C-terminal domain-containing protein</fullName>
    </recommendedName>
</protein>
<dbReference type="AlphaFoldDB" id="A0A233V264"/>
<dbReference type="InterPro" id="IPR012893">
    <property type="entry name" value="HipA-like_C"/>
</dbReference>
<sequence>MEYVIFNKNTPVFSFEMRHGKIIKIIEVFNPEYRPLQVKYNKSKNIIEKNSFEHFLKGRRIPDTRQDKDILLENLQGKSLYELSLAYYGLSLSDQYWIKSKNDSVEWKDINFFQNDFSQDMGLFMFGKSDSSFSLKTPNNTSDGWLKKAWIIDDDKRMLVKGSSKPYYQEAFNEKIAYEISQILGINHIKYEIKNIGDKYCSVCENFIDENTELIPVNAIVQNTQKPNHISMYEFVVEELQKLGISDAKTKIDDMLLLDYIIFNEDRHFNNFGFIRNVETLEIKNMAPIYDSGTSLFYNTLDTAIKSYNPDVKPFYTDRQKQFELIKEKIDKKINADKIYEIIVDVLSESDYLEEFAPDRKKIIADRVVNSL</sequence>
<dbReference type="GO" id="GO:0016301">
    <property type="term" value="F:kinase activity"/>
    <property type="evidence" value="ECO:0007669"/>
    <property type="project" value="UniProtKB-KW"/>
</dbReference>
<evidence type="ECO:0000256" key="1">
    <source>
        <dbReference type="ARBA" id="ARBA00022679"/>
    </source>
</evidence>
<reference evidence="5" key="1">
    <citation type="submission" date="2017-04" db="EMBL/GenBank/DDBJ databases">
        <title>Finegoldia magna isolated from orthopedic joint implant-associated infections.</title>
        <authorList>
            <person name="Bjorklund S."/>
            <person name="Bruggemann H."/>
            <person name="Jensen A."/>
            <person name="Hellmark B."/>
            <person name="Soderquist B."/>
        </authorList>
    </citation>
    <scope>NUCLEOTIDE SEQUENCE [LARGE SCALE GENOMIC DNA]</scope>
    <source>
        <strain evidence="5">CCUG 54800</strain>
    </source>
</reference>
<evidence type="ECO:0000256" key="2">
    <source>
        <dbReference type="ARBA" id="ARBA00022777"/>
    </source>
</evidence>
<keyword evidence="2" id="KW-0418">Kinase</keyword>
<proteinExistence type="predicted"/>
<dbReference type="Proteomes" id="UP000215413">
    <property type="component" value="Unassembled WGS sequence"/>
</dbReference>
<evidence type="ECO:0000313" key="4">
    <source>
        <dbReference type="EMBL" id="OXZ26492.1"/>
    </source>
</evidence>
<organism evidence="4 5">
    <name type="scientific">Finegoldia magna</name>
    <name type="common">Peptostreptococcus magnus</name>
    <dbReference type="NCBI Taxonomy" id="1260"/>
    <lineage>
        <taxon>Bacteria</taxon>
        <taxon>Bacillati</taxon>
        <taxon>Bacillota</taxon>
        <taxon>Tissierellia</taxon>
        <taxon>Tissierellales</taxon>
        <taxon>Peptoniphilaceae</taxon>
        <taxon>Finegoldia</taxon>
    </lineage>
</organism>
<comment type="caution">
    <text evidence="4">The sequence shown here is derived from an EMBL/GenBank/DDBJ whole genome shotgun (WGS) entry which is preliminary data.</text>
</comment>
<dbReference type="Gene3D" id="1.10.1070.20">
    <property type="match status" value="1"/>
</dbReference>
<evidence type="ECO:0000313" key="5">
    <source>
        <dbReference type="Proteomes" id="UP000215413"/>
    </source>
</evidence>
<feature type="domain" description="HipA-like C-terminal" evidence="3">
    <location>
        <begin position="153"/>
        <end position="343"/>
    </location>
</feature>
<gene>
    <name evidence="4" type="ORF">B9N49_08790</name>
</gene>
<dbReference type="RefSeq" id="WP_094206386.1">
    <property type="nucleotide sequence ID" value="NZ_NDYC01000044.1"/>
</dbReference>
<name>A0A233V264_FINMA</name>
<keyword evidence="1" id="KW-0808">Transferase</keyword>
<dbReference type="Pfam" id="PF07804">
    <property type="entry name" value="HipA_C"/>
    <property type="match status" value="1"/>
</dbReference>